<dbReference type="RefSeq" id="WP_140002180.1">
    <property type="nucleotide sequence ID" value="NZ_VFJE01000056.1"/>
</dbReference>
<name>A0A501PZX7_9FLAO</name>
<protein>
    <submittedName>
        <fullName evidence="2">IS1595 family transposase</fullName>
    </submittedName>
</protein>
<gene>
    <name evidence="2" type="ORF">FJA49_16240</name>
</gene>
<dbReference type="OrthoDB" id="9783459at2"/>
<dbReference type="InterPro" id="IPR053164">
    <property type="entry name" value="IS1016-like_transposase"/>
</dbReference>
<accession>A0A501PZX7</accession>
<organism evidence="2 3">
    <name type="scientific">Flavobacterium microcysteis</name>
    <dbReference type="NCBI Taxonomy" id="2596891"/>
    <lineage>
        <taxon>Bacteria</taxon>
        <taxon>Pseudomonadati</taxon>
        <taxon>Bacteroidota</taxon>
        <taxon>Flavobacteriia</taxon>
        <taxon>Flavobacteriales</taxon>
        <taxon>Flavobacteriaceae</taxon>
        <taxon>Flavobacterium</taxon>
    </lineage>
</organism>
<dbReference type="InterPro" id="IPR024445">
    <property type="entry name" value="Tnp_ISXO2-like"/>
</dbReference>
<reference evidence="2 3" key="1">
    <citation type="submission" date="2019-06" db="EMBL/GenBank/DDBJ databases">
        <title>Flavobacterium sp. MaA-Y11 from geoumgang.</title>
        <authorList>
            <person name="Jeong S."/>
        </authorList>
    </citation>
    <scope>NUCLEOTIDE SEQUENCE [LARGE SCALE GENOMIC DNA]</scope>
    <source>
        <strain evidence="2 3">MaA-Y11</strain>
    </source>
</reference>
<evidence type="ECO:0000313" key="3">
    <source>
        <dbReference type="Proteomes" id="UP000319175"/>
    </source>
</evidence>
<dbReference type="AlphaFoldDB" id="A0A501PZX7"/>
<evidence type="ECO:0000313" key="2">
    <source>
        <dbReference type="EMBL" id="TPD65735.1"/>
    </source>
</evidence>
<dbReference type="SMART" id="SM01126">
    <property type="entry name" value="DDE_Tnp_IS1595"/>
    <property type="match status" value="1"/>
</dbReference>
<reference evidence="2 3" key="2">
    <citation type="submission" date="2019-06" db="EMBL/GenBank/DDBJ databases">
        <authorList>
            <person name="Seo Y."/>
        </authorList>
    </citation>
    <scope>NUCLEOTIDE SEQUENCE [LARGE SCALE GENOMIC DNA]</scope>
    <source>
        <strain evidence="2 3">MaA-Y11</strain>
    </source>
</reference>
<comment type="caution">
    <text evidence="2">The sequence shown here is derived from an EMBL/GenBank/DDBJ whole genome shotgun (WGS) entry which is preliminary data.</text>
</comment>
<dbReference type="NCBIfam" id="NF033547">
    <property type="entry name" value="transpos_IS1595"/>
    <property type="match status" value="1"/>
</dbReference>
<dbReference type="Pfam" id="PF12762">
    <property type="entry name" value="DDE_Tnp_IS1595"/>
    <property type="match status" value="1"/>
</dbReference>
<dbReference type="PANTHER" id="PTHR47163:SF2">
    <property type="entry name" value="SI:DKEY-17M8.2"/>
    <property type="match status" value="1"/>
</dbReference>
<evidence type="ECO:0000259" key="1">
    <source>
        <dbReference type="SMART" id="SM01126"/>
    </source>
</evidence>
<keyword evidence="3" id="KW-1185">Reference proteome</keyword>
<dbReference type="PANTHER" id="PTHR47163">
    <property type="entry name" value="DDE_TNP_IS1595 DOMAIN-CONTAINING PROTEIN"/>
    <property type="match status" value="1"/>
</dbReference>
<dbReference type="EMBL" id="VFJE01000056">
    <property type="protein sequence ID" value="TPD65735.1"/>
    <property type="molecule type" value="Genomic_DNA"/>
</dbReference>
<dbReference type="Proteomes" id="UP000319175">
    <property type="component" value="Unassembled WGS sequence"/>
</dbReference>
<sequence length="312" mass="37244">MLFKEFKTIFDLIDSFPDEQSCIDFLEHHKWGNNPISPFDPSSKVWKCKNSRYKCRNTGKYFNIKSNTIFEGSRVPLRKWFITIWFITTKNKGMSSVQLSKQISVDQKTAWFMMHRIRECFHIEDDEQLEGVFEADETFAGGKNKNRHNDKKVPMSTGRAFKDKTPVLGILQRGGVVRCFVIPDTKRESIQPIIKRIIKPWSTIISDEWSAYKGLDAFYDHHIVDHGRKQYVNPDNPEIHTNTIEGFWGIFKRGYNGIYNWMSRKHLQRYMDEFAFRYNHRKKSQSERFYVFLQNIRPRLKYKQLINTQIWT</sequence>
<proteinExistence type="predicted"/>
<feature type="domain" description="ISXO2-like transposase" evidence="1">
    <location>
        <begin position="128"/>
        <end position="279"/>
    </location>
</feature>